<name>A0A0C1HVE9_STRCV</name>
<feature type="transmembrane region" description="Helical" evidence="1">
    <location>
        <begin position="12"/>
        <end position="33"/>
    </location>
</feature>
<proteinExistence type="predicted"/>
<evidence type="ECO:0000313" key="3">
    <source>
        <dbReference type="Proteomes" id="UP000031339"/>
    </source>
</evidence>
<reference evidence="2 3" key="1">
    <citation type="submission" date="2014-12" db="EMBL/GenBank/DDBJ databases">
        <title>Partial genome sequence of Streptococcus constellatus KCOM 1650 (= ChDC B144).</title>
        <authorList>
            <person name="Kook J.-K."/>
            <person name="Park S.-N."/>
            <person name="Lim Y.K."/>
            <person name="Jo E."/>
        </authorList>
    </citation>
    <scope>NUCLEOTIDE SEQUENCE [LARGE SCALE GENOMIC DNA]</scope>
    <source>
        <strain evidence="2 3">KCOM 1650</strain>
    </source>
</reference>
<dbReference type="Proteomes" id="UP000031339">
    <property type="component" value="Unassembled WGS sequence"/>
</dbReference>
<gene>
    <name evidence="2" type="ORF">RN79_00325</name>
</gene>
<feature type="transmembrane region" description="Helical" evidence="1">
    <location>
        <begin position="39"/>
        <end position="59"/>
    </location>
</feature>
<keyword evidence="1" id="KW-1133">Transmembrane helix</keyword>
<dbReference type="EMBL" id="JWIY01000001">
    <property type="protein sequence ID" value="KIC78058.1"/>
    <property type="molecule type" value="Genomic_DNA"/>
</dbReference>
<dbReference type="OrthoDB" id="2061676at2"/>
<dbReference type="AlphaFoldDB" id="A0A0C1HVE9"/>
<keyword evidence="1" id="KW-0812">Transmembrane</keyword>
<comment type="caution">
    <text evidence="2">The sequence shown here is derived from an EMBL/GenBank/DDBJ whole genome shotgun (WGS) entry which is preliminary data.</text>
</comment>
<evidence type="ECO:0000313" key="2">
    <source>
        <dbReference type="EMBL" id="KIC78058.1"/>
    </source>
</evidence>
<sequence length="113" mass="11865">MDELVKKLAGFGIPAIILLIAMGATGFTGAAALTAALAALGPFGMLGGIGLLAIIGFSADKIAEFGYEKITVLVIKEQLKTISAEEMIKKVKNYPITKGMKLKVINQIENVSK</sequence>
<accession>A0A0C1HVE9</accession>
<protein>
    <submittedName>
        <fullName evidence="2">Uncharacterized protein</fullName>
    </submittedName>
</protein>
<keyword evidence="1" id="KW-0472">Membrane</keyword>
<evidence type="ECO:0000256" key="1">
    <source>
        <dbReference type="SAM" id="Phobius"/>
    </source>
</evidence>
<dbReference type="RefSeq" id="WP_039676545.1">
    <property type="nucleotide sequence ID" value="NZ_JWIY01000001.1"/>
</dbReference>
<organism evidence="2 3">
    <name type="scientific">Streptococcus constellatus</name>
    <dbReference type="NCBI Taxonomy" id="76860"/>
    <lineage>
        <taxon>Bacteria</taxon>
        <taxon>Bacillati</taxon>
        <taxon>Bacillota</taxon>
        <taxon>Bacilli</taxon>
        <taxon>Lactobacillales</taxon>
        <taxon>Streptococcaceae</taxon>
        <taxon>Streptococcus</taxon>
        <taxon>Streptococcus anginosus group</taxon>
    </lineage>
</organism>